<dbReference type="InterPro" id="IPR006652">
    <property type="entry name" value="Kelch_1"/>
</dbReference>
<dbReference type="InterPro" id="IPR013783">
    <property type="entry name" value="Ig-like_fold"/>
</dbReference>
<dbReference type="InterPro" id="IPR014756">
    <property type="entry name" value="Ig_E-set"/>
</dbReference>
<dbReference type="InterPro" id="IPR011043">
    <property type="entry name" value="Gal_Oxase/kelch_b-propeller"/>
</dbReference>
<feature type="chain" id="PRO_5016322663" evidence="2">
    <location>
        <begin position="29"/>
        <end position="926"/>
    </location>
</feature>
<dbReference type="PROSITE" id="PS50231">
    <property type="entry name" value="RICIN_B_LECTIN"/>
    <property type="match status" value="1"/>
</dbReference>
<evidence type="ECO:0000256" key="1">
    <source>
        <dbReference type="ARBA" id="ARBA00022729"/>
    </source>
</evidence>
<dbReference type="Gene3D" id="2.130.10.80">
    <property type="entry name" value="Galactose oxidase/kelch, beta-propeller"/>
    <property type="match status" value="1"/>
</dbReference>
<feature type="domain" description="Galactose oxidase-like Early set" evidence="4">
    <location>
        <begin position="412"/>
        <end position="503"/>
    </location>
</feature>
<name>A0A317CHF1_9GAMM</name>
<dbReference type="AlphaFoldDB" id="A0A317CHF1"/>
<evidence type="ECO:0000256" key="2">
    <source>
        <dbReference type="SAM" id="SignalP"/>
    </source>
</evidence>
<dbReference type="CDD" id="cd02851">
    <property type="entry name" value="E_set_GO_C"/>
    <property type="match status" value="1"/>
</dbReference>
<organism evidence="6 7">
    <name type="scientific">Leucothrix pacifica</name>
    <dbReference type="NCBI Taxonomy" id="1247513"/>
    <lineage>
        <taxon>Bacteria</taxon>
        <taxon>Pseudomonadati</taxon>
        <taxon>Pseudomonadota</taxon>
        <taxon>Gammaproteobacteria</taxon>
        <taxon>Thiotrichales</taxon>
        <taxon>Thiotrichaceae</taxon>
        <taxon>Leucothrix</taxon>
    </lineage>
</organism>
<dbReference type="Pfam" id="PF17963">
    <property type="entry name" value="Big_9"/>
    <property type="match status" value="3"/>
</dbReference>
<feature type="signal peptide" evidence="2">
    <location>
        <begin position="1"/>
        <end position="28"/>
    </location>
</feature>
<dbReference type="Gene3D" id="2.60.40.10">
    <property type="entry name" value="Immunoglobulins"/>
    <property type="match status" value="1"/>
</dbReference>
<feature type="domain" description="Ricin B lectin" evidence="5">
    <location>
        <begin position="549"/>
        <end position="633"/>
    </location>
</feature>
<evidence type="ECO:0000313" key="7">
    <source>
        <dbReference type="Proteomes" id="UP000245539"/>
    </source>
</evidence>
<dbReference type="InterPro" id="IPR009880">
    <property type="entry name" value="Glyoxal_oxidase_N"/>
</dbReference>
<protein>
    <submittedName>
        <fullName evidence="6">Uncharacterized protein</fullName>
    </submittedName>
</protein>
<reference evidence="6 7" key="1">
    <citation type="submission" date="2018-05" db="EMBL/GenBank/DDBJ databases">
        <title>Leucothrix arctica sp. nov., isolated from Arctic seawater.</title>
        <authorList>
            <person name="Choi A."/>
            <person name="Baek K."/>
        </authorList>
    </citation>
    <scope>NUCLEOTIDE SEQUENCE [LARGE SCALE GENOMIC DNA]</scope>
    <source>
        <strain evidence="6 7">JCM 18388</strain>
    </source>
</reference>
<gene>
    <name evidence="6" type="ORF">DKW60_09135</name>
</gene>
<dbReference type="SUPFAM" id="SSF50965">
    <property type="entry name" value="Galactose oxidase, central domain"/>
    <property type="match status" value="1"/>
</dbReference>
<dbReference type="Pfam" id="PF14200">
    <property type="entry name" value="RicinB_lectin_2"/>
    <property type="match status" value="1"/>
</dbReference>
<dbReference type="Gene3D" id="2.80.10.50">
    <property type="match status" value="1"/>
</dbReference>
<evidence type="ECO:0000259" key="5">
    <source>
        <dbReference type="Pfam" id="PF14200"/>
    </source>
</evidence>
<dbReference type="Gene3D" id="2.60.40.3440">
    <property type="match status" value="3"/>
</dbReference>
<dbReference type="EMBL" id="QGKM01000020">
    <property type="protein sequence ID" value="PWQ97978.1"/>
    <property type="molecule type" value="Genomic_DNA"/>
</dbReference>
<dbReference type="PANTHER" id="PTHR32208">
    <property type="entry name" value="SECRETED PROTEIN-RELATED"/>
    <property type="match status" value="1"/>
</dbReference>
<comment type="caution">
    <text evidence="6">The sequence shown here is derived from an EMBL/GenBank/DDBJ whole genome shotgun (WGS) entry which is preliminary data.</text>
</comment>
<dbReference type="Pfam" id="PF09118">
    <property type="entry name" value="GO-like_E_set"/>
    <property type="match status" value="1"/>
</dbReference>
<sequence length="926" mass="98859">MNGVITMKTLPTKLIPTLAILLPLSAIADNSDTGSWGNVIPMEIVPVAVANLPDGNVLTWSAKDRLAFGGNEGRTYTSIFDPYNETSSTVLVSNTQHDMFCPGINNLPDGRVLVAGGSGNDKTSIYNPATGNWETGEAMNTVRGYQGQVTMGDGSVFTVGGSWSGPIGGKNAEVWTQASGWIAYPEITSDATVRDGSEVEPQGEYRDDNHAWLWAAPNGKVFHAGPSNKMHWIDPDGANKVTSAGTRGTDTYAMNGTTVMYDVGKILKVGGAQAYGGGYAGSNRTFIIDINNDTPAVEEVQGLSQARTLHNSVVLPSGEVLVIGGMESTILFSDVGSVLVPELWNPVTKTWSQLSAMAVPRNYHSTAILLADGRVFAGGGGLCNTCNTNHPDAEIFSPPYLFVDGTDTLATRPVINSAPASANYGYYINVTTNQDIASMALVRASSATHSVNNEQRRIPLSFDVNSARNYSVKMPSRNEAPPGNYMLFVMNSDGTPSISKTVKLGTTDITPVIADGEYWMESPGSGQRLAAPDWNNYQSRMVNSGEWNDQVWNIKHLGSRIYTVQNKHTGRYLEVQNSNCANLSVISGSTTANAQNQQWVITRSGDNFNFRPLHCKTQALDREQNATNANAITWPFIPNHAPQLWNVIATTVSAPFPVGVDDTASTSIDTAITIDVLANDTGAGLTIASSNPWSLRGGVVSINANQINYTPKSGFTGEDNIWYVFRDSQGRENSAKVTITVSGGSAAYPQGNPDNVATTVNTAITIDVLSNDTGAGLTINSTNPWSLNGGQVAIVDNKLNYTPKSGYVGEDKIWYVLSDSLGRLNSSVVTITITGDAPYPVAVADSVSTAANTAIVIDVLQNDIGVGLTIPEVNQWSVNGARIAIENNKLNYTPRTGYTGTDSFWYVISDSQGRTNAIQVYVTVGG</sequence>
<accession>A0A317CHF1</accession>
<dbReference type="CDD" id="cd00161">
    <property type="entry name" value="beta-trefoil_Ricin-like"/>
    <property type="match status" value="1"/>
</dbReference>
<dbReference type="InterPro" id="IPR000772">
    <property type="entry name" value="Ricin_B_lectin"/>
</dbReference>
<keyword evidence="1 2" id="KW-0732">Signal</keyword>
<dbReference type="OrthoDB" id="8673369at2"/>
<proteinExistence type="predicted"/>
<dbReference type="SMART" id="SM00612">
    <property type="entry name" value="Kelch"/>
    <property type="match status" value="2"/>
</dbReference>
<keyword evidence="7" id="KW-1185">Reference proteome</keyword>
<evidence type="ECO:0000259" key="4">
    <source>
        <dbReference type="Pfam" id="PF09118"/>
    </source>
</evidence>
<dbReference type="SUPFAM" id="SSF81296">
    <property type="entry name" value="E set domains"/>
    <property type="match status" value="1"/>
</dbReference>
<evidence type="ECO:0000259" key="3">
    <source>
        <dbReference type="Pfam" id="PF07250"/>
    </source>
</evidence>
<dbReference type="PANTHER" id="PTHR32208:SF56">
    <property type="entry name" value="GALACTOSE OXIDASE-RELATED"/>
    <property type="match status" value="1"/>
</dbReference>
<dbReference type="InterPro" id="IPR035992">
    <property type="entry name" value="Ricin_B-like_lectins"/>
</dbReference>
<dbReference type="InterPro" id="IPR015202">
    <property type="entry name" value="GO-like_E_set"/>
</dbReference>
<evidence type="ECO:0000313" key="6">
    <source>
        <dbReference type="EMBL" id="PWQ97978.1"/>
    </source>
</evidence>
<dbReference type="SUPFAM" id="SSF50370">
    <property type="entry name" value="Ricin B-like lectins"/>
    <property type="match status" value="1"/>
</dbReference>
<dbReference type="InterPro" id="IPR037293">
    <property type="entry name" value="Gal_Oxidase_central_sf"/>
</dbReference>
<dbReference type="Pfam" id="PF07250">
    <property type="entry name" value="Glyoxal_oxid_N"/>
    <property type="match status" value="1"/>
</dbReference>
<feature type="domain" description="Glyoxal oxidase N-terminal" evidence="3">
    <location>
        <begin position="299"/>
        <end position="385"/>
    </location>
</feature>
<dbReference type="Proteomes" id="UP000245539">
    <property type="component" value="Unassembled WGS sequence"/>
</dbReference>